<dbReference type="EMBL" id="CAJOAX010057114">
    <property type="protein sequence ID" value="CAF4331758.1"/>
    <property type="molecule type" value="Genomic_DNA"/>
</dbReference>
<evidence type="ECO:0000313" key="2">
    <source>
        <dbReference type="Proteomes" id="UP000663823"/>
    </source>
</evidence>
<reference evidence="1" key="1">
    <citation type="submission" date="2021-02" db="EMBL/GenBank/DDBJ databases">
        <authorList>
            <person name="Nowell W R."/>
        </authorList>
    </citation>
    <scope>NUCLEOTIDE SEQUENCE</scope>
</reference>
<comment type="caution">
    <text evidence="1">The sequence shown here is derived from an EMBL/GenBank/DDBJ whole genome shotgun (WGS) entry which is preliminary data.</text>
</comment>
<dbReference type="Proteomes" id="UP000663823">
    <property type="component" value="Unassembled WGS sequence"/>
</dbReference>
<dbReference type="AlphaFoldDB" id="A0A820JR90"/>
<feature type="non-terminal residue" evidence="1">
    <location>
        <position position="21"/>
    </location>
</feature>
<gene>
    <name evidence="1" type="ORF">OTI717_LOCUS42986</name>
</gene>
<proteinExistence type="predicted"/>
<evidence type="ECO:0000313" key="1">
    <source>
        <dbReference type="EMBL" id="CAF4331758.1"/>
    </source>
</evidence>
<evidence type="ECO:0008006" key="3">
    <source>
        <dbReference type="Google" id="ProtNLM"/>
    </source>
</evidence>
<protein>
    <recommendedName>
        <fullName evidence="3">Ribosomal protein L33</fullName>
    </recommendedName>
</protein>
<organism evidence="1 2">
    <name type="scientific">Rotaria sordida</name>
    <dbReference type="NCBI Taxonomy" id="392033"/>
    <lineage>
        <taxon>Eukaryota</taxon>
        <taxon>Metazoa</taxon>
        <taxon>Spiralia</taxon>
        <taxon>Gnathifera</taxon>
        <taxon>Rotifera</taxon>
        <taxon>Eurotatoria</taxon>
        <taxon>Bdelloidea</taxon>
        <taxon>Philodinida</taxon>
        <taxon>Philodinidae</taxon>
        <taxon>Rotaria</taxon>
    </lineage>
</organism>
<accession>A0A820JR90</accession>
<sequence length="21" mass="2410">MATRCAVCSKTINNNKERLRT</sequence>
<name>A0A820JR90_9BILA</name>